<dbReference type="KEGG" id="tet:TTHERM_00614800"/>
<dbReference type="Pfam" id="PF00400">
    <property type="entry name" value="WD40"/>
    <property type="match status" value="7"/>
</dbReference>
<keyword evidence="1 3" id="KW-0853">WD repeat</keyword>
<feature type="repeat" description="WD" evidence="3">
    <location>
        <begin position="359"/>
        <end position="390"/>
    </location>
</feature>
<feature type="repeat" description="WD" evidence="3">
    <location>
        <begin position="524"/>
        <end position="565"/>
    </location>
</feature>
<keyword evidence="4" id="KW-0175">Coiled coil</keyword>
<dbReference type="InterPro" id="IPR050349">
    <property type="entry name" value="WD_LIS1/nudF_dynein_reg"/>
</dbReference>
<dbReference type="InterPro" id="IPR020472">
    <property type="entry name" value="WD40_PAC1"/>
</dbReference>
<dbReference type="EMBL" id="GG662448">
    <property type="protein sequence ID" value="EAS04404.1"/>
    <property type="molecule type" value="Genomic_DNA"/>
</dbReference>
<name>I7LXD2_TETTS</name>
<dbReference type="STRING" id="312017.I7LXD2"/>
<dbReference type="OrthoDB" id="414519at2759"/>
<dbReference type="HOGENOM" id="CLU_429319_0_0_1"/>
<dbReference type="PROSITE" id="PS00678">
    <property type="entry name" value="WD_REPEATS_1"/>
    <property type="match status" value="4"/>
</dbReference>
<dbReference type="PRINTS" id="PR00320">
    <property type="entry name" value="GPROTEINBRPT"/>
</dbReference>
<keyword evidence="2" id="KW-0677">Repeat</keyword>
<proteinExistence type="predicted"/>
<dbReference type="Proteomes" id="UP000009168">
    <property type="component" value="Unassembled WGS sequence"/>
</dbReference>
<sequence>MIDLKPFNFNIEAYCYKHPQKKLEFFCLSNESSERLFCSNCILKGQLPCKQSDLIDIEEFLLSQKQILDTKGIHSYPEINKYLSQKKRREVEYQSIIQNELQKFSEYVNLLQERVNNAFKNLRKIVENEFVQKENQYMYQSNQLIQTINQSFTASLLGNYKSFEELLTQFDLTSSLGLKDLVIALIEDEKNRMELQNEVKKQFTSVQSLEKQFIYVSEDQLSEIETSIKQLEEKVGNTLANIVLTFNTQVNDLGLGEGSPMNVSHITGKDQTQQFMLNESVLNQSVLMNQTIIQMQENALQTVKISDIRKIVCSADFVSGHTRQINSICTYGPNKVATGGEDNTIRLWNLETMECLLCLRGHTQGVRDLISLPNGFLVSASYDKLIKIWNTSQSLINMNQSISSPTNTPNVIQQDYSSQCLVKTLKGHLSGVISLLYLSGQILASGSADYTIKIWDLQSGEALKTISGHTGDILCLCQPFKIILPKRYPEFADQRCLISGSSDKTIKVWKLNKKNNQAVQVRNLVGHKDYVQTLVMLPDDSTLVSGSLDKSIMLWNIHTGQNIAKLDGHTSFITKLNLYSERVILSSSTDGTLKFWDVNIKSCVHTLEGHQGAVNNFCILPDQSIWSVGFDKNVHVWD</sequence>
<feature type="repeat" description="WD" evidence="3">
    <location>
        <begin position="425"/>
        <end position="465"/>
    </location>
</feature>
<dbReference type="InterPro" id="IPR015943">
    <property type="entry name" value="WD40/YVTN_repeat-like_dom_sf"/>
</dbReference>
<keyword evidence="6" id="KW-1185">Reference proteome</keyword>
<dbReference type="PANTHER" id="PTHR44129">
    <property type="entry name" value="WD REPEAT-CONTAINING PROTEIN POP1"/>
    <property type="match status" value="1"/>
</dbReference>
<feature type="coiled-coil region" evidence="4">
    <location>
        <begin position="178"/>
        <end position="241"/>
    </location>
</feature>
<evidence type="ECO:0000256" key="2">
    <source>
        <dbReference type="ARBA" id="ARBA00022737"/>
    </source>
</evidence>
<dbReference type="InParanoid" id="I7LXD2"/>
<dbReference type="RefSeq" id="XP_001024649.1">
    <property type="nucleotide sequence ID" value="XM_001024649.3"/>
</dbReference>
<dbReference type="OMA" id="YYCENIL"/>
<reference evidence="6" key="1">
    <citation type="journal article" date="2006" name="PLoS Biol.">
        <title>Macronuclear genome sequence of the ciliate Tetrahymena thermophila, a model eukaryote.</title>
        <authorList>
            <person name="Eisen J.A."/>
            <person name="Coyne R.S."/>
            <person name="Wu M."/>
            <person name="Wu D."/>
            <person name="Thiagarajan M."/>
            <person name="Wortman J.R."/>
            <person name="Badger J.H."/>
            <person name="Ren Q."/>
            <person name="Amedeo P."/>
            <person name="Jones K.M."/>
            <person name="Tallon L.J."/>
            <person name="Delcher A.L."/>
            <person name="Salzberg S.L."/>
            <person name="Silva J.C."/>
            <person name="Haas B.J."/>
            <person name="Majoros W.H."/>
            <person name="Farzad M."/>
            <person name="Carlton J.M."/>
            <person name="Smith R.K. Jr."/>
            <person name="Garg J."/>
            <person name="Pearlman R.E."/>
            <person name="Karrer K.M."/>
            <person name="Sun L."/>
            <person name="Manning G."/>
            <person name="Elde N.C."/>
            <person name="Turkewitz A.P."/>
            <person name="Asai D.J."/>
            <person name="Wilkes D.E."/>
            <person name="Wang Y."/>
            <person name="Cai H."/>
            <person name="Collins K."/>
            <person name="Stewart B.A."/>
            <person name="Lee S.R."/>
            <person name="Wilamowska K."/>
            <person name="Weinberg Z."/>
            <person name="Ruzzo W.L."/>
            <person name="Wloga D."/>
            <person name="Gaertig J."/>
            <person name="Frankel J."/>
            <person name="Tsao C.-C."/>
            <person name="Gorovsky M.A."/>
            <person name="Keeling P.J."/>
            <person name="Waller R.F."/>
            <person name="Patron N.J."/>
            <person name="Cherry J.M."/>
            <person name="Stover N.A."/>
            <person name="Krieger C.J."/>
            <person name="del Toro C."/>
            <person name="Ryder H.F."/>
            <person name="Williamson S.C."/>
            <person name="Barbeau R.A."/>
            <person name="Hamilton E.P."/>
            <person name="Orias E."/>
        </authorList>
    </citation>
    <scope>NUCLEOTIDE SEQUENCE [LARGE SCALE GENOMIC DNA]</scope>
    <source>
        <strain evidence="6">SB210</strain>
    </source>
</reference>
<dbReference type="InterPro" id="IPR036322">
    <property type="entry name" value="WD40_repeat_dom_sf"/>
</dbReference>
<feature type="repeat" description="WD" evidence="3">
    <location>
        <begin position="497"/>
        <end position="519"/>
    </location>
</feature>
<dbReference type="PROSITE" id="PS50082">
    <property type="entry name" value="WD_REPEATS_2"/>
    <property type="match status" value="7"/>
</dbReference>
<evidence type="ECO:0000256" key="3">
    <source>
        <dbReference type="PROSITE-ProRule" id="PRU00221"/>
    </source>
</evidence>
<accession>I7LXD2</accession>
<feature type="repeat" description="WD" evidence="3">
    <location>
        <begin position="566"/>
        <end position="606"/>
    </location>
</feature>
<dbReference type="CDD" id="cd00200">
    <property type="entry name" value="WD40"/>
    <property type="match status" value="1"/>
</dbReference>
<dbReference type="InterPro" id="IPR001680">
    <property type="entry name" value="WD40_rpt"/>
</dbReference>
<feature type="repeat" description="WD" evidence="3">
    <location>
        <begin position="318"/>
        <end position="358"/>
    </location>
</feature>
<evidence type="ECO:0000313" key="6">
    <source>
        <dbReference type="Proteomes" id="UP000009168"/>
    </source>
</evidence>
<protein>
    <submittedName>
        <fullName evidence="5">WD domain, G-beta repeat protein</fullName>
    </submittedName>
</protein>
<dbReference type="Gene3D" id="2.130.10.10">
    <property type="entry name" value="YVTN repeat-like/Quinoprotein amine dehydrogenase"/>
    <property type="match status" value="3"/>
</dbReference>
<evidence type="ECO:0000313" key="5">
    <source>
        <dbReference type="EMBL" id="EAS04404.1"/>
    </source>
</evidence>
<dbReference type="AlphaFoldDB" id="I7LXD2"/>
<evidence type="ECO:0000256" key="4">
    <source>
        <dbReference type="SAM" id="Coils"/>
    </source>
</evidence>
<dbReference type="SMART" id="SM00320">
    <property type="entry name" value="WD40"/>
    <property type="match status" value="7"/>
</dbReference>
<gene>
    <name evidence="5" type="ORF">TTHERM_00614800</name>
</gene>
<dbReference type="SUPFAM" id="SSF50978">
    <property type="entry name" value="WD40 repeat-like"/>
    <property type="match status" value="1"/>
</dbReference>
<dbReference type="InterPro" id="IPR019775">
    <property type="entry name" value="WD40_repeat_CS"/>
</dbReference>
<organism evidence="5 6">
    <name type="scientific">Tetrahymena thermophila (strain SB210)</name>
    <dbReference type="NCBI Taxonomy" id="312017"/>
    <lineage>
        <taxon>Eukaryota</taxon>
        <taxon>Sar</taxon>
        <taxon>Alveolata</taxon>
        <taxon>Ciliophora</taxon>
        <taxon>Intramacronucleata</taxon>
        <taxon>Oligohymenophorea</taxon>
        <taxon>Hymenostomatida</taxon>
        <taxon>Tetrahymenina</taxon>
        <taxon>Tetrahymenidae</taxon>
        <taxon>Tetrahymena</taxon>
    </lineage>
</organism>
<dbReference type="PROSITE" id="PS50294">
    <property type="entry name" value="WD_REPEATS_REGION"/>
    <property type="match status" value="6"/>
</dbReference>
<dbReference type="GeneID" id="7837775"/>
<dbReference type="eggNOG" id="KOG0274">
    <property type="taxonomic scope" value="Eukaryota"/>
</dbReference>
<feature type="repeat" description="WD" evidence="3">
    <location>
        <begin position="607"/>
        <end position="638"/>
    </location>
</feature>
<evidence type="ECO:0000256" key="1">
    <source>
        <dbReference type="ARBA" id="ARBA00022574"/>
    </source>
</evidence>